<proteinExistence type="inferred from homology"/>
<dbReference type="EC" id="2.7.7.108" evidence="8"/>
<evidence type="ECO:0000256" key="5">
    <source>
        <dbReference type="ARBA" id="ARBA00022741"/>
    </source>
</evidence>
<keyword evidence="5 8" id="KW-0547">Nucleotide-binding</keyword>
<evidence type="ECO:0000256" key="8">
    <source>
        <dbReference type="HAMAP-Rule" id="MF_00692"/>
    </source>
</evidence>
<keyword evidence="8" id="KW-0464">Manganese</keyword>
<gene>
    <name evidence="8" type="primary">ydiU</name>
    <name evidence="8" type="synonym">selO</name>
    <name evidence="10" type="ORF">HMPREF0551_0333</name>
</gene>
<dbReference type="Proteomes" id="UP000011021">
    <property type="component" value="Unassembled WGS sequence"/>
</dbReference>
<keyword evidence="3 8" id="KW-0548">Nucleotidyltransferase</keyword>
<evidence type="ECO:0000256" key="7">
    <source>
        <dbReference type="ARBA" id="ARBA00022842"/>
    </source>
</evidence>
<dbReference type="NCBIfam" id="NF000658">
    <property type="entry name" value="PRK00029.1"/>
    <property type="match status" value="1"/>
</dbReference>
<dbReference type="RefSeq" id="WP_005672223.1">
    <property type="nucleotide sequence ID" value="NZ_GL636062.1"/>
</dbReference>
<feature type="compositionally biased region" description="Low complexity" evidence="9">
    <location>
        <begin position="65"/>
        <end position="82"/>
    </location>
</feature>
<dbReference type="STRING" id="887898.HMPREF0551_0333"/>
<evidence type="ECO:0000256" key="4">
    <source>
        <dbReference type="ARBA" id="ARBA00022723"/>
    </source>
</evidence>
<feature type="binding site" evidence="8">
    <location>
        <position position="218"/>
    </location>
    <ligand>
        <name>ATP</name>
        <dbReference type="ChEBI" id="CHEBI:30616"/>
    </ligand>
</feature>
<reference evidence="10 11" key="1">
    <citation type="submission" date="2010-12" db="EMBL/GenBank/DDBJ databases">
        <authorList>
            <person name="Muzny D."/>
            <person name="Qin X."/>
            <person name="Deng J."/>
            <person name="Jiang H."/>
            <person name="Liu Y."/>
            <person name="Qu J."/>
            <person name="Song X.-Z."/>
            <person name="Zhang L."/>
            <person name="Thornton R."/>
            <person name="Coyle M."/>
            <person name="Francisco L."/>
            <person name="Jackson L."/>
            <person name="Javaid M."/>
            <person name="Korchina V."/>
            <person name="Kovar C."/>
            <person name="Mata R."/>
            <person name="Mathew T."/>
            <person name="Ngo R."/>
            <person name="Nguyen L."/>
            <person name="Nguyen N."/>
            <person name="Okwuonu G."/>
            <person name="Ongeri F."/>
            <person name="Pham C."/>
            <person name="Simmons D."/>
            <person name="Wilczek-Boney K."/>
            <person name="Hale W."/>
            <person name="Jakkamsetti A."/>
            <person name="Pham P."/>
            <person name="Ruth R."/>
            <person name="San Lucas F."/>
            <person name="Warren J."/>
            <person name="Zhang J."/>
            <person name="Zhao Z."/>
            <person name="Zhou C."/>
            <person name="Zhu D."/>
            <person name="Lee S."/>
            <person name="Bess C."/>
            <person name="Blankenburg K."/>
            <person name="Forbes L."/>
            <person name="Fu Q."/>
            <person name="Gubbala S."/>
            <person name="Hirani K."/>
            <person name="Jayaseelan J.C."/>
            <person name="Lara F."/>
            <person name="Munidasa M."/>
            <person name="Palculict T."/>
            <person name="Patil S."/>
            <person name="Pu L.-L."/>
            <person name="Saada N."/>
            <person name="Tang L."/>
            <person name="Weissenberger G."/>
            <person name="Zhu Y."/>
            <person name="Hemphill L."/>
            <person name="Shang Y."/>
            <person name="Youmans B."/>
            <person name="Ayvaz T."/>
            <person name="Ross M."/>
            <person name="Santibanez J."/>
            <person name="Aqrawi P."/>
            <person name="Gross S."/>
            <person name="Joshi V."/>
            <person name="Fowler G."/>
            <person name="Nazareth L."/>
            <person name="Reid J."/>
            <person name="Worley K."/>
            <person name="Petrosino J."/>
            <person name="Highlander S."/>
            <person name="Gibbs R."/>
        </authorList>
    </citation>
    <scope>NUCLEOTIDE SEQUENCE [LARGE SCALE GENOMIC DNA]</scope>
    <source>
        <strain evidence="10 11">ATCC 51599</strain>
    </source>
</reference>
<feature type="binding site" evidence="8">
    <location>
        <position position="125"/>
    </location>
    <ligand>
        <name>ATP</name>
        <dbReference type="ChEBI" id="CHEBI:30616"/>
    </ligand>
</feature>
<evidence type="ECO:0000256" key="1">
    <source>
        <dbReference type="ARBA" id="ARBA00009747"/>
    </source>
</evidence>
<comment type="catalytic activity">
    <reaction evidence="8">
        <text>L-seryl-[protein] + ATP = 3-O-(5'-adenylyl)-L-seryl-[protein] + diphosphate</text>
        <dbReference type="Rhea" id="RHEA:58120"/>
        <dbReference type="Rhea" id="RHEA-COMP:9863"/>
        <dbReference type="Rhea" id="RHEA-COMP:15073"/>
        <dbReference type="ChEBI" id="CHEBI:29999"/>
        <dbReference type="ChEBI" id="CHEBI:30616"/>
        <dbReference type="ChEBI" id="CHEBI:33019"/>
        <dbReference type="ChEBI" id="CHEBI:142516"/>
        <dbReference type="EC" id="2.7.7.108"/>
    </reaction>
</comment>
<comment type="catalytic activity">
    <reaction evidence="8">
        <text>L-tyrosyl-[protein] + UTP = O-(5'-uridylyl)-L-tyrosyl-[protein] + diphosphate</text>
        <dbReference type="Rhea" id="RHEA:83887"/>
        <dbReference type="Rhea" id="RHEA-COMP:10136"/>
        <dbReference type="Rhea" id="RHEA-COMP:20238"/>
        <dbReference type="ChEBI" id="CHEBI:33019"/>
        <dbReference type="ChEBI" id="CHEBI:46398"/>
        <dbReference type="ChEBI" id="CHEBI:46858"/>
        <dbReference type="ChEBI" id="CHEBI:90602"/>
    </reaction>
</comment>
<comment type="similarity">
    <text evidence="1 8">Belongs to the SELO family.</text>
</comment>
<feature type="binding site" evidence="8">
    <location>
        <position position="303"/>
    </location>
    <ligand>
        <name>Mg(2+)</name>
        <dbReference type="ChEBI" id="CHEBI:18420"/>
    </ligand>
</feature>
<evidence type="ECO:0000256" key="9">
    <source>
        <dbReference type="SAM" id="MobiDB-lite"/>
    </source>
</evidence>
<keyword evidence="11" id="KW-1185">Reference proteome</keyword>
<feature type="binding site" evidence="8">
    <location>
        <position position="303"/>
    </location>
    <ligand>
        <name>ATP</name>
        <dbReference type="ChEBI" id="CHEBI:30616"/>
    </ligand>
</feature>
<evidence type="ECO:0000313" key="11">
    <source>
        <dbReference type="Proteomes" id="UP000011021"/>
    </source>
</evidence>
<keyword evidence="6 8" id="KW-0067">ATP-binding</keyword>
<feature type="binding site" evidence="8">
    <location>
        <position position="148"/>
    </location>
    <ligand>
        <name>ATP</name>
        <dbReference type="ChEBI" id="CHEBI:30616"/>
    </ligand>
</feature>
<feature type="binding site" evidence="8">
    <location>
        <position position="211"/>
    </location>
    <ligand>
        <name>ATP</name>
        <dbReference type="ChEBI" id="CHEBI:30616"/>
    </ligand>
</feature>
<comment type="catalytic activity">
    <reaction evidence="8">
        <text>L-tyrosyl-[protein] + ATP = O-(5'-adenylyl)-L-tyrosyl-[protein] + diphosphate</text>
        <dbReference type="Rhea" id="RHEA:54288"/>
        <dbReference type="Rhea" id="RHEA-COMP:10136"/>
        <dbReference type="Rhea" id="RHEA-COMP:13846"/>
        <dbReference type="ChEBI" id="CHEBI:30616"/>
        <dbReference type="ChEBI" id="CHEBI:33019"/>
        <dbReference type="ChEBI" id="CHEBI:46858"/>
        <dbReference type="ChEBI" id="CHEBI:83624"/>
        <dbReference type="EC" id="2.7.7.108"/>
    </reaction>
</comment>
<organism evidence="10 11">
    <name type="scientific">Lautropia mirabilis ATCC 51599</name>
    <dbReference type="NCBI Taxonomy" id="887898"/>
    <lineage>
        <taxon>Bacteria</taxon>
        <taxon>Pseudomonadati</taxon>
        <taxon>Pseudomonadota</taxon>
        <taxon>Betaproteobacteria</taxon>
        <taxon>Burkholderiales</taxon>
        <taxon>Burkholderiaceae</taxon>
        <taxon>Lautropia</taxon>
    </lineage>
</organism>
<evidence type="ECO:0000313" key="10">
    <source>
        <dbReference type="EMBL" id="EFV96150.1"/>
    </source>
</evidence>
<dbReference type="GO" id="GO:0030145">
    <property type="term" value="F:manganese ion binding"/>
    <property type="evidence" value="ECO:0007669"/>
    <property type="project" value="UniProtKB-UniRule"/>
</dbReference>
<keyword evidence="2 8" id="KW-0808">Transferase</keyword>
<dbReference type="HOGENOM" id="CLU_010245_4_0_4"/>
<evidence type="ECO:0000256" key="3">
    <source>
        <dbReference type="ARBA" id="ARBA00022695"/>
    </source>
</evidence>
<dbReference type="eggNOG" id="COG0397">
    <property type="taxonomic scope" value="Bacteria"/>
</dbReference>
<evidence type="ECO:0000256" key="6">
    <source>
        <dbReference type="ARBA" id="ARBA00022840"/>
    </source>
</evidence>
<dbReference type="AlphaFoldDB" id="E7RTR4"/>
<dbReference type="GO" id="GO:0000287">
    <property type="term" value="F:magnesium ion binding"/>
    <property type="evidence" value="ECO:0007669"/>
    <property type="project" value="UniProtKB-UniRule"/>
</dbReference>
<feature type="binding site" evidence="8">
    <location>
        <position position="127"/>
    </location>
    <ligand>
        <name>ATP</name>
        <dbReference type="ChEBI" id="CHEBI:30616"/>
    </ligand>
</feature>
<dbReference type="InterPro" id="IPR003846">
    <property type="entry name" value="SelO"/>
</dbReference>
<dbReference type="EMBL" id="AEQP01000001">
    <property type="protein sequence ID" value="EFV96150.1"/>
    <property type="molecule type" value="Genomic_DNA"/>
</dbReference>
<keyword evidence="4 8" id="KW-0479">Metal-binding</keyword>
<dbReference type="HAMAP" id="MF_00692">
    <property type="entry name" value="SelO"/>
    <property type="match status" value="1"/>
</dbReference>
<dbReference type="EC" id="2.7.7.-" evidence="8"/>
<feature type="binding site" evidence="8">
    <location>
        <position position="128"/>
    </location>
    <ligand>
        <name>ATP</name>
        <dbReference type="ChEBI" id="CHEBI:30616"/>
    </ligand>
</feature>
<dbReference type="PANTHER" id="PTHR32057:SF14">
    <property type="entry name" value="PROTEIN ADENYLYLTRANSFERASE SELO, MITOCHONDRIAL"/>
    <property type="match status" value="1"/>
</dbReference>
<comment type="catalytic activity">
    <reaction evidence="8">
        <text>L-seryl-[protein] + UTP = O-(5'-uridylyl)-L-seryl-[protein] + diphosphate</text>
        <dbReference type="Rhea" id="RHEA:64604"/>
        <dbReference type="Rhea" id="RHEA-COMP:9863"/>
        <dbReference type="Rhea" id="RHEA-COMP:16635"/>
        <dbReference type="ChEBI" id="CHEBI:29999"/>
        <dbReference type="ChEBI" id="CHEBI:33019"/>
        <dbReference type="ChEBI" id="CHEBI:46398"/>
        <dbReference type="ChEBI" id="CHEBI:156051"/>
    </reaction>
</comment>
<feature type="binding site" evidence="8">
    <location>
        <position position="161"/>
    </location>
    <ligand>
        <name>ATP</name>
        <dbReference type="ChEBI" id="CHEBI:30616"/>
    </ligand>
</feature>
<evidence type="ECO:0000256" key="2">
    <source>
        <dbReference type="ARBA" id="ARBA00022679"/>
    </source>
</evidence>
<protein>
    <recommendedName>
        <fullName evidence="8">Protein nucleotidyltransferase YdiU</fullName>
        <ecNumber evidence="8">2.7.7.-</ecNumber>
    </recommendedName>
    <alternativeName>
        <fullName evidence="8">Protein adenylyltransferase YdiU</fullName>
        <ecNumber evidence="8">2.7.7.108</ecNumber>
    </alternativeName>
    <alternativeName>
        <fullName evidence="8">Protein uridylyltransferase YdiU</fullName>
        <ecNumber evidence="8">2.7.7.-</ecNumber>
    </alternativeName>
</protein>
<feature type="active site" description="Proton acceptor" evidence="8">
    <location>
        <position position="293"/>
    </location>
</feature>
<dbReference type="Pfam" id="PF02696">
    <property type="entry name" value="SelO"/>
    <property type="match status" value="1"/>
</dbReference>
<comment type="caution">
    <text evidence="10">The sequence shown here is derived from an EMBL/GenBank/DDBJ whole genome shotgun (WGS) entry which is preliminary data.</text>
</comment>
<dbReference type="GO" id="GO:0005524">
    <property type="term" value="F:ATP binding"/>
    <property type="evidence" value="ECO:0007669"/>
    <property type="project" value="UniProtKB-UniRule"/>
</dbReference>
<name>E7RTR4_9BURK</name>
<accession>E7RTR4</accession>
<comment type="cofactor">
    <cofactor evidence="8">
        <name>Mg(2+)</name>
        <dbReference type="ChEBI" id="CHEBI:18420"/>
    </cofactor>
    <cofactor evidence="8">
        <name>Mn(2+)</name>
        <dbReference type="ChEBI" id="CHEBI:29035"/>
    </cofactor>
</comment>
<comment type="function">
    <text evidence="8">Nucleotidyltransferase involved in the post-translational modification of proteins. It can catalyze the addition of adenosine monophosphate (AMP) or uridine monophosphate (UMP) to a protein, resulting in modifications known as AMPylation and UMPylation.</text>
</comment>
<dbReference type="PANTHER" id="PTHR32057">
    <property type="entry name" value="PROTEIN ADENYLYLTRANSFERASE SELO, MITOCHONDRIAL"/>
    <property type="match status" value="1"/>
</dbReference>
<feature type="binding site" evidence="8">
    <location>
        <position position="160"/>
    </location>
    <ligand>
        <name>ATP</name>
        <dbReference type="ChEBI" id="CHEBI:30616"/>
    </ligand>
</feature>
<sequence>MKISARMKPTTLHWNLSHSYRSLPQAFFSDAQPARFPKPQVLLFNQSLARELGLLPTEDATATDAGAGADASAAAHPATPTPWSDGSPLMAEAADFFSGNRFPEGSLPLSQAYAGHQFGHFAMLGDGRATLIGEQITPDGQRIDIQLKGNGQTPYSRQGDGKAALGPMLREYLISEAMHALHIPTTRSLAVVTTGDRVHRRGPKTGAVLTRTAQSHIRVATFQYAAALRDVAALKALADYTIERHFPDIRTETAADPKLTPYRLMLRRVIARQVALVAQWQSVSFIHGVMNTDNMAITGETIDYGPCAFMDTYDPDTVFSSIDHQGRYRYSNQPPIAHWNLTRLAETLLPLFSDDQDEAVDMAKEELNAFASQFEACYTRHMCQKLGLFTPQDAEVPASDQLLAVDLLQLMLNHEADYTNTFVRLTLAMDGQEGHDLDGTDPLFSSEAFAAWKTRWHARLDEQAQSQQETAARMKSANPFVIPRNALVEAALEAAEARDMQPFNALLSVLQRPFDPESNIRAYQKVPKDSREYMTFCGT</sequence>
<keyword evidence="7 8" id="KW-0460">Magnesium</keyword>
<comment type="catalytic activity">
    <reaction evidence="8">
        <text>L-histidyl-[protein] + UTP = N(tele)-(5'-uridylyl)-L-histidyl-[protein] + diphosphate</text>
        <dbReference type="Rhea" id="RHEA:83891"/>
        <dbReference type="Rhea" id="RHEA-COMP:9745"/>
        <dbReference type="Rhea" id="RHEA-COMP:20239"/>
        <dbReference type="ChEBI" id="CHEBI:29979"/>
        <dbReference type="ChEBI" id="CHEBI:33019"/>
        <dbReference type="ChEBI" id="CHEBI:46398"/>
        <dbReference type="ChEBI" id="CHEBI:233474"/>
    </reaction>
</comment>
<feature type="region of interest" description="Disordered" evidence="9">
    <location>
        <begin position="65"/>
        <end position="85"/>
    </location>
</feature>
<feature type="binding site" evidence="8">
    <location>
        <position position="294"/>
    </location>
    <ligand>
        <name>Mg(2+)</name>
        <dbReference type="ChEBI" id="CHEBI:18420"/>
    </ligand>
</feature>
<comment type="catalytic activity">
    <reaction evidence="8">
        <text>L-threonyl-[protein] + ATP = 3-O-(5'-adenylyl)-L-threonyl-[protein] + diphosphate</text>
        <dbReference type="Rhea" id="RHEA:54292"/>
        <dbReference type="Rhea" id="RHEA-COMP:11060"/>
        <dbReference type="Rhea" id="RHEA-COMP:13847"/>
        <dbReference type="ChEBI" id="CHEBI:30013"/>
        <dbReference type="ChEBI" id="CHEBI:30616"/>
        <dbReference type="ChEBI" id="CHEBI:33019"/>
        <dbReference type="ChEBI" id="CHEBI:138113"/>
        <dbReference type="EC" id="2.7.7.108"/>
    </reaction>
</comment>
<dbReference type="GO" id="GO:0070733">
    <property type="term" value="F:AMPylase activity"/>
    <property type="evidence" value="ECO:0007669"/>
    <property type="project" value="UniProtKB-EC"/>
</dbReference>